<accession>A0A0H4P6Q2</accession>
<evidence type="ECO:0000313" key="2">
    <source>
        <dbReference type="Proteomes" id="UP000036520"/>
    </source>
</evidence>
<evidence type="ECO:0000313" key="1">
    <source>
        <dbReference type="EMBL" id="AKP49839.1"/>
    </source>
</evidence>
<dbReference type="STRING" id="320787.CA2015_0363"/>
<dbReference type="EMBL" id="CP012040">
    <property type="protein sequence ID" value="AKP49839.1"/>
    <property type="molecule type" value="Genomic_DNA"/>
</dbReference>
<organism evidence="1 2">
    <name type="scientific">Cyclobacterium amurskyense</name>
    <dbReference type="NCBI Taxonomy" id="320787"/>
    <lineage>
        <taxon>Bacteria</taxon>
        <taxon>Pseudomonadati</taxon>
        <taxon>Bacteroidota</taxon>
        <taxon>Cytophagia</taxon>
        <taxon>Cytophagales</taxon>
        <taxon>Cyclobacteriaceae</taxon>
        <taxon>Cyclobacterium</taxon>
    </lineage>
</organism>
<proteinExistence type="predicted"/>
<sequence length="324" mass="36422">MKSINLNSILLILVIFATLKGVQGQQLPQYSQYIFNAMHVNPAYAGYKIDPFVQATYRSQFGGFEGAPKTFSLSADIANSLQTMGFGLNINSDQFGASDIQSMLLTYSYTVQISYESFLSLGLSSGFTSYGLDASQFQPDDPNDPGIPQGRINAITPNLNLGIFFHTPVFFTGLSAYNLVGQNILEKKQLAIATHNYHFYFQMGVLLPISNELSFKPSVLIREDLNGPTSYDINAMFLIKENYWIGTSFRSGLSKNKTMISELSGNRTALALLFDFFITDDLRMGYAYDFNLNSKSNYINNSHELSLGYYLNSKWLSKYRNRHF</sequence>
<dbReference type="Proteomes" id="UP000036520">
    <property type="component" value="Chromosome"/>
</dbReference>
<dbReference type="AlphaFoldDB" id="A0A0H4P6Q2"/>
<dbReference type="OrthoDB" id="1118477at2"/>
<reference evidence="1 2" key="1">
    <citation type="submission" date="2015-07" db="EMBL/GenBank/DDBJ databases">
        <authorList>
            <person name="Kim K.M."/>
        </authorList>
    </citation>
    <scope>NUCLEOTIDE SEQUENCE [LARGE SCALE GENOMIC DNA]</scope>
    <source>
        <strain evidence="1 2">KCTC 12363</strain>
    </source>
</reference>
<name>A0A0H4P6Q2_9BACT</name>
<dbReference type="RefSeq" id="WP_048640333.1">
    <property type="nucleotide sequence ID" value="NZ_CP012040.1"/>
</dbReference>
<protein>
    <submittedName>
        <fullName evidence="1">Putative membrane protein</fullName>
    </submittedName>
</protein>
<dbReference type="Pfam" id="PF11751">
    <property type="entry name" value="PorP_SprF"/>
    <property type="match status" value="1"/>
</dbReference>
<dbReference type="InterPro" id="IPR019861">
    <property type="entry name" value="PorP/SprF_Bacteroidetes"/>
</dbReference>
<keyword evidence="2" id="KW-1185">Reference proteome</keyword>
<dbReference type="NCBIfam" id="TIGR03519">
    <property type="entry name" value="T9SS_PorP_fam"/>
    <property type="match status" value="1"/>
</dbReference>
<gene>
    <name evidence="1" type="ORF">CA2015_0363</name>
</gene>
<dbReference type="KEGG" id="camu:CA2015_0363"/>